<proteinExistence type="predicted"/>
<evidence type="ECO:0000313" key="1">
    <source>
        <dbReference type="EMBL" id="VDO97136.1"/>
    </source>
</evidence>
<dbReference type="WBParaSite" id="SBAD_0000239401-mRNA-1">
    <property type="protein sequence ID" value="SBAD_0000239401-mRNA-1"/>
    <property type="gene ID" value="SBAD_0000239401"/>
</dbReference>
<sequence length="127" mass="13818">MLGSWCTLYEVKRNHRPCLRGIRPPGRGVSHTGSGGSILFKRDLVNNRPSVIWPHATFLYSSRRRSCAHNQDTATGFATPGPPLSSVSSVVVIELHQPSLMSGPPFVHTGECVSRSYANSASKIDTD</sequence>
<reference evidence="1 2" key="2">
    <citation type="submission" date="2018-11" db="EMBL/GenBank/DDBJ databases">
        <authorList>
            <consortium name="Pathogen Informatics"/>
        </authorList>
    </citation>
    <scope>NUCLEOTIDE SEQUENCE [LARGE SCALE GENOMIC DNA]</scope>
</reference>
<reference evidence="3" key="1">
    <citation type="submission" date="2016-06" db="UniProtKB">
        <authorList>
            <consortium name="WormBaseParasite"/>
        </authorList>
    </citation>
    <scope>IDENTIFICATION</scope>
</reference>
<evidence type="ECO:0000313" key="2">
    <source>
        <dbReference type="Proteomes" id="UP000270296"/>
    </source>
</evidence>
<dbReference type="EMBL" id="UZAM01007161">
    <property type="protein sequence ID" value="VDO97136.1"/>
    <property type="molecule type" value="Genomic_DNA"/>
</dbReference>
<dbReference type="Proteomes" id="UP000270296">
    <property type="component" value="Unassembled WGS sequence"/>
</dbReference>
<gene>
    <name evidence="1" type="ORF">SBAD_LOCUS2288</name>
</gene>
<organism evidence="3">
    <name type="scientific">Soboliphyme baturini</name>
    <dbReference type="NCBI Taxonomy" id="241478"/>
    <lineage>
        <taxon>Eukaryota</taxon>
        <taxon>Metazoa</taxon>
        <taxon>Ecdysozoa</taxon>
        <taxon>Nematoda</taxon>
        <taxon>Enoplea</taxon>
        <taxon>Dorylaimia</taxon>
        <taxon>Dioctophymatida</taxon>
        <taxon>Dioctophymatoidea</taxon>
        <taxon>Soboliphymatidae</taxon>
        <taxon>Soboliphyme</taxon>
    </lineage>
</organism>
<evidence type="ECO:0000313" key="3">
    <source>
        <dbReference type="WBParaSite" id="SBAD_0000239401-mRNA-1"/>
    </source>
</evidence>
<keyword evidence="2" id="KW-1185">Reference proteome</keyword>
<name>A0A183IF94_9BILA</name>
<dbReference type="AlphaFoldDB" id="A0A183IF94"/>
<accession>A0A183IF94</accession>
<protein>
    <submittedName>
        <fullName evidence="1 3">Uncharacterized protein</fullName>
    </submittedName>
</protein>